<name>A0A6A1WBR2_9ROSI</name>
<comment type="caution">
    <text evidence="2">The sequence shown here is derived from an EMBL/GenBank/DDBJ whole genome shotgun (WGS) entry which is preliminary data.</text>
</comment>
<proteinExistence type="predicted"/>
<organism evidence="2 3">
    <name type="scientific">Morella rubra</name>
    <name type="common">Chinese bayberry</name>
    <dbReference type="NCBI Taxonomy" id="262757"/>
    <lineage>
        <taxon>Eukaryota</taxon>
        <taxon>Viridiplantae</taxon>
        <taxon>Streptophyta</taxon>
        <taxon>Embryophyta</taxon>
        <taxon>Tracheophyta</taxon>
        <taxon>Spermatophyta</taxon>
        <taxon>Magnoliopsida</taxon>
        <taxon>eudicotyledons</taxon>
        <taxon>Gunneridae</taxon>
        <taxon>Pentapetalae</taxon>
        <taxon>rosids</taxon>
        <taxon>fabids</taxon>
        <taxon>Fagales</taxon>
        <taxon>Myricaceae</taxon>
        <taxon>Morella</taxon>
    </lineage>
</organism>
<gene>
    <name evidence="2" type="ORF">CJ030_MR2G028601</name>
</gene>
<protein>
    <submittedName>
        <fullName evidence="2">Uncharacterized protein</fullName>
    </submittedName>
</protein>
<dbReference type="AlphaFoldDB" id="A0A6A1WBR2"/>
<evidence type="ECO:0000313" key="2">
    <source>
        <dbReference type="EMBL" id="KAB1221766.1"/>
    </source>
</evidence>
<feature type="chain" id="PRO_5025395536" evidence="1">
    <location>
        <begin position="22"/>
        <end position="117"/>
    </location>
</feature>
<sequence>MTSSCLLLLSVLFPLKYSVSAEATSCNGGLTLGQTGRGIDAGQVGSNVEDMVTPMHATSVQGSNSGGTTDFKSWKVIVVAPGTIVTSKICLPSFGYQRKNTSVAGAGDIPTILLGMQ</sequence>
<reference evidence="2 3" key="1">
    <citation type="journal article" date="2019" name="Plant Biotechnol. J.">
        <title>The red bayberry genome and genetic basis of sex determination.</title>
        <authorList>
            <person name="Jia H.M."/>
            <person name="Jia H.J."/>
            <person name="Cai Q.L."/>
            <person name="Wang Y."/>
            <person name="Zhao H.B."/>
            <person name="Yang W.F."/>
            <person name="Wang G.Y."/>
            <person name="Li Y.H."/>
            <person name="Zhan D.L."/>
            <person name="Shen Y.T."/>
            <person name="Niu Q.F."/>
            <person name="Chang L."/>
            <person name="Qiu J."/>
            <person name="Zhao L."/>
            <person name="Xie H.B."/>
            <person name="Fu W.Y."/>
            <person name="Jin J."/>
            <person name="Li X.W."/>
            <person name="Jiao Y."/>
            <person name="Zhou C.C."/>
            <person name="Tu T."/>
            <person name="Chai C.Y."/>
            <person name="Gao J.L."/>
            <person name="Fan L.J."/>
            <person name="van de Weg E."/>
            <person name="Wang J.Y."/>
            <person name="Gao Z.S."/>
        </authorList>
    </citation>
    <scope>NUCLEOTIDE SEQUENCE [LARGE SCALE GENOMIC DNA]</scope>
    <source>
        <tissue evidence="2">Leaves</tissue>
    </source>
</reference>
<evidence type="ECO:0000313" key="3">
    <source>
        <dbReference type="Proteomes" id="UP000516437"/>
    </source>
</evidence>
<accession>A0A6A1WBR2</accession>
<keyword evidence="3" id="KW-1185">Reference proteome</keyword>
<feature type="signal peptide" evidence="1">
    <location>
        <begin position="1"/>
        <end position="21"/>
    </location>
</feature>
<dbReference type="EMBL" id="RXIC02000020">
    <property type="protein sequence ID" value="KAB1221766.1"/>
    <property type="molecule type" value="Genomic_DNA"/>
</dbReference>
<keyword evidence="1" id="KW-0732">Signal</keyword>
<evidence type="ECO:0000256" key="1">
    <source>
        <dbReference type="SAM" id="SignalP"/>
    </source>
</evidence>
<dbReference type="Proteomes" id="UP000516437">
    <property type="component" value="Chromosome 2"/>
</dbReference>